<dbReference type="PANTHER" id="PTHR35841:SF1">
    <property type="entry name" value="PHOSPHONATES-BINDING PERIPLASMIC PROTEIN"/>
    <property type="match status" value="1"/>
</dbReference>
<sequence length="267" mass="29877">MKLLWCIICFLFTPSVLAQYITFGIVPQQSAIELAKNWGPLLSYLSEKTGYDIQFRTAKDIPEFEHRLARGEFDIAYMNPYHYVVFHDKAGYMPLVREGKKKLKGILVVKKDNPIQSIAELDNSTIAFPSPAAFAATVVTGAELRMDNIAFTPQYVSSHDSVYLNVAKGFFVAGGGVMRTFNNTPEEVRNQLRVLWISKGYTPHAFAYRSILSHSAVIKIQEALVNLVKTEQGRSLLGNLGMSPLVTAKDSDWDEIRALNINALNNL</sequence>
<dbReference type="PANTHER" id="PTHR35841">
    <property type="entry name" value="PHOSPHONATES-BINDING PERIPLASMIC PROTEIN"/>
    <property type="match status" value="1"/>
</dbReference>
<feature type="signal peptide" evidence="1">
    <location>
        <begin position="1"/>
        <end position="18"/>
    </location>
</feature>
<gene>
    <name evidence="2" type="ORF">LDJ79_00550</name>
</gene>
<keyword evidence="3" id="KW-1185">Reference proteome</keyword>
<proteinExistence type="predicted"/>
<name>A0ABS7YGW8_9VIBR</name>
<evidence type="ECO:0000313" key="3">
    <source>
        <dbReference type="Proteomes" id="UP001199044"/>
    </source>
</evidence>
<dbReference type="EMBL" id="JAIWIU010000004">
    <property type="protein sequence ID" value="MCA2014578.1"/>
    <property type="molecule type" value="Genomic_DNA"/>
</dbReference>
<evidence type="ECO:0000313" key="2">
    <source>
        <dbReference type="EMBL" id="MCA2014578.1"/>
    </source>
</evidence>
<dbReference type="RefSeq" id="WP_225249207.1">
    <property type="nucleotide sequence ID" value="NZ_JAIWIU010000004.1"/>
</dbReference>
<reference evidence="3" key="1">
    <citation type="submission" date="2023-07" db="EMBL/GenBank/DDBJ databases">
        <title>Molecular identification of indigenous halophilic bacteria isolated from red sea cost, biodegradation of synthetic dyes and assessment of degraded metabolite toxicity.</title>
        <authorList>
            <person name="Chaieb K."/>
            <person name="Altayb H.N."/>
        </authorList>
    </citation>
    <scope>NUCLEOTIDE SEQUENCE [LARGE SCALE GENOMIC DNA]</scope>
    <source>
        <strain evidence="3">K20</strain>
    </source>
</reference>
<dbReference type="Gene3D" id="3.40.190.10">
    <property type="entry name" value="Periplasmic binding protein-like II"/>
    <property type="match status" value="2"/>
</dbReference>
<dbReference type="SUPFAM" id="SSF53850">
    <property type="entry name" value="Periplasmic binding protein-like II"/>
    <property type="match status" value="1"/>
</dbReference>
<comment type="caution">
    <text evidence="2">The sequence shown here is derived from an EMBL/GenBank/DDBJ whole genome shotgun (WGS) entry which is preliminary data.</text>
</comment>
<dbReference type="Pfam" id="PF12974">
    <property type="entry name" value="Phosphonate-bd"/>
    <property type="match status" value="1"/>
</dbReference>
<keyword evidence="1" id="KW-0732">Signal</keyword>
<dbReference type="Proteomes" id="UP001199044">
    <property type="component" value="Unassembled WGS sequence"/>
</dbReference>
<feature type="chain" id="PRO_5045487391" evidence="1">
    <location>
        <begin position="19"/>
        <end position="267"/>
    </location>
</feature>
<protein>
    <submittedName>
        <fullName evidence="2">Phosphate/phosphite/phosphonate ABC transporter substrate-binding protein</fullName>
    </submittedName>
</protein>
<accession>A0ABS7YGW8</accession>
<evidence type="ECO:0000256" key="1">
    <source>
        <dbReference type="SAM" id="SignalP"/>
    </source>
</evidence>
<organism evidence="2 3">
    <name type="scientific">Vibrio tritonius</name>
    <dbReference type="NCBI Taxonomy" id="1435069"/>
    <lineage>
        <taxon>Bacteria</taxon>
        <taxon>Pseudomonadati</taxon>
        <taxon>Pseudomonadota</taxon>
        <taxon>Gammaproteobacteria</taxon>
        <taxon>Vibrionales</taxon>
        <taxon>Vibrionaceae</taxon>
        <taxon>Vibrio</taxon>
    </lineage>
</organism>